<protein>
    <submittedName>
        <fullName evidence="2">Uncharacterized protein</fullName>
    </submittedName>
</protein>
<feature type="compositionally biased region" description="Basic and acidic residues" evidence="1">
    <location>
        <begin position="11"/>
        <end position="23"/>
    </location>
</feature>
<evidence type="ECO:0000313" key="2">
    <source>
        <dbReference type="EMBL" id="KAJ6725834.1"/>
    </source>
</evidence>
<sequence length="146" mass="17643">MITAVGLVGPENHHNQHHNHEDHLLEDRRNFQKFVIALISTMHFHTQSFHLHHHIHSPCSRRHYPVALPHQDHQHYCLKCPQNVLQQHHNQLDSHKIHHFHHNHHTHNLDSHTQWLHQVIDQQKLNQDHCQHQHLKHPKKQHSHNP</sequence>
<accession>A0A9Q0Z8X3</accession>
<dbReference type="Proteomes" id="UP001151532">
    <property type="component" value="Chromosome 8"/>
</dbReference>
<keyword evidence="3" id="KW-1185">Reference proteome</keyword>
<proteinExistence type="predicted"/>
<organism evidence="2 3">
    <name type="scientific">Salix purpurea</name>
    <name type="common">Purple osier willow</name>
    <dbReference type="NCBI Taxonomy" id="77065"/>
    <lineage>
        <taxon>Eukaryota</taxon>
        <taxon>Viridiplantae</taxon>
        <taxon>Streptophyta</taxon>
        <taxon>Embryophyta</taxon>
        <taxon>Tracheophyta</taxon>
        <taxon>Spermatophyta</taxon>
        <taxon>Magnoliopsida</taxon>
        <taxon>eudicotyledons</taxon>
        <taxon>Gunneridae</taxon>
        <taxon>Pentapetalae</taxon>
        <taxon>rosids</taxon>
        <taxon>fabids</taxon>
        <taxon>Malpighiales</taxon>
        <taxon>Salicaceae</taxon>
        <taxon>Saliceae</taxon>
        <taxon>Salix</taxon>
    </lineage>
</organism>
<name>A0A9Q0Z8X3_SALPP</name>
<reference evidence="2" key="2">
    <citation type="journal article" date="2023" name="Int. J. Mol. Sci.">
        <title>De Novo Assembly and Annotation of 11 Diverse Shrub Willow (Salix) Genomes Reveals Novel Gene Organization in Sex-Linked Regions.</title>
        <authorList>
            <person name="Hyden B."/>
            <person name="Feng K."/>
            <person name="Yates T.B."/>
            <person name="Jawdy S."/>
            <person name="Cereghino C."/>
            <person name="Smart L.B."/>
            <person name="Muchero W."/>
        </authorList>
    </citation>
    <scope>NUCLEOTIDE SEQUENCE</scope>
    <source>
        <tissue evidence="2">Shoot tip</tissue>
    </source>
</reference>
<feature type="region of interest" description="Disordered" evidence="1">
    <location>
        <begin position="127"/>
        <end position="146"/>
    </location>
</feature>
<reference evidence="2" key="1">
    <citation type="submission" date="2022-11" db="EMBL/GenBank/DDBJ databases">
        <authorList>
            <person name="Hyden B.L."/>
            <person name="Feng K."/>
            <person name="Yates T."/>
            <person name="Jawdy S."/>
            <person name="Smart L.B."/>
            <person name="Muchero W."/>
        </authorList>
    </citation>
    <scope>NUCLEOTIDE SEQUENCE</scope>
    <source>
        <tissue evidence="2">Shoot tip</tissue>
    </source>
</reference>
<feature type="compositionally biased region" description="Basic residues" evidence="1">
    <location>
        <begin position="132"/>
        <end position="146"/>
    </location>
</feature>
<feature type="region of interest" description="Disordered" evidence="1">
    <location>
        <begin position="1"/>
        <end position="23"/>
    </location>
</feature>
<evidence type="ECO:0000313" key="3">
    <source>
        <dbReference type="Proteomes" id="UP001151532"/>
    </source>
</evidence>
<comment type="caution">
    <text evidence="2">The sequence shown here is derived from an EMBL/GenBank/DDBJ whole genome shotgun (WGS) entry which is preliminary data.</text>
</comment>
<dbReference type="EMBL" id="JAPFFK010000013">
    <property type="protein sequence ID" value="KAJ6725834.1"/>
    <property type="molecule type" value="Genomic_DNA"/>
</dbReference>
<gene>
    <name evidence="2" type="ORF">OIU79_004067</name>
</gene>
<evidence type="ECO:0000256" key="1">
    <source>
        <dbReference type="SAM" id="MobiDB-lite"/>
    </source>
</evidence>
<dbReference type="AlphaFoldDB" id="A0A9Q0Z8X3"/>